<accession>A0A8J2T0Q6</accession>
<dbReference type="InterPro" id="IPR039853">
    <property type="entry name" value="Pinin"/>
</dbReference>
<reference evidence="10" key="1">
    <citation type="submission" date="2021-11" db="EMBL/GenBank/DDBJ databases">
        <authorList>
            <consortium name="Genoscope - CEA"/>
            <person name="William W."/>
        </authorList>
    </citation>
    <scope>NUCLEOTIDE SEQUENCE</scope>
</reference>
<protein>
    <recommendedName>
        <fullName evidence="9">Pinin/SDK/MemA protein domain-containing protein</fullName>
    </recommendedName>
</protein>
<evidence type="ECO:0000256" key="5">
    <source>
        <dbReference type="ARBA" id="ARBA00023163"/>
    </source>
</evidence>
<comment type="caution">
    <text evidence="10">The sequence shown here is derived from an EMBL/GenBank/DDBJ whole genome shotgun (WGS) entry which is preliminary data.</text>
</comment>
<organism evidence="10 11">
    <name type="scientific">Pelagomonas calceolata</name>
    <dbReference type="NCBI Taxonomy" id="35677"/>
    <lineage>
        <taxon>Eukaryota</taxon>
        <taxon>Sar</taxon>
        <taxon>Stramenopiles</taxon>
        <taxon>Ochrophyta</taxon>
        <taxon>Pelagophyceae</taxon>
        <taxon>Pelagomonadales</taxon>
        <taxon>Pelagomonadaceae</taxon>
        <taxon>Pelagomonas</taxon>
    </lineage>
</organism>
<evidence type="ECO:0000256" key="8">
    <source>
        <dbReference type="SAM" id="MobiDB-lite"/>
    </source>
</evidence>
<evidence type="ECO:0000259" key="9">
    <source>
        <dbReference type="Pfam" id="PF04696"/>
    </source>
</evidence>
<feature type="compositionally biased region" description="Basic and acidic residues" evidence="8">
    <location>
        <begin position="116"/>
        <end position="129"/>
    </location>
</feature>
<dbReference type="PANTHER" id="PTHR12707">
    <property type="entry name" value="PINN"/>
    <property type="match status" value="1"/>
</dbReference>
<name>A0A8J2T0Q6_9STRA</name>
<evidence type="ECO:0000256" key="3">
    <source>
        <dbReference type="ARBA" id="ARBA00022664"/>
    </source>
</evidence>
<proteinExistence type="inferred from homology"/>
<feature type="non-terminal residue" evidence="10">
    <location>
        <position position="1"/>
    </location>
</feature>
<keyword evidence="11" id="KW-1185">Reference proteome</keyword>
<evidence type="ECO:0000313" key="11">
    <source>
        <dbReference type="Proteomes" id="UP000789595"/>
    </source>
</evidence>
<dbReference type="InterPro" id="IPR006786">
    <property type="entry name" value="Pinin_SDK_MemA"/>
</dbReference>
<feature type="compositionally biased region" description="Basic and acidic residues" evidence="8">
    <location>
        <begin position="153"/>
        <end position="167"/>
    </location>
</feature>
<dbReference type="AlphaFoldDB" id="A0A8J2T0Q6"/>
<sequence length="361" mass="41810">NTSSRLCSQYAAIHIARAHCRCIAQLRINLAATDTEDRIRTRCVEETKQGWAPSLLFGSQKRNARIVRMDVDDQQNDAEALRRKLQKLDDERNRVEARISQQRRAERQPPPRRSQPTREHKPQRRREVYYRPGRGPNDSNDERATEQGVLRDALGDRYRPQEADAVARKRQLSAHASDADTRRSKRLFGGLVGHLASARKNFEKDETKLRQREEKSSELKLKREETLKRESRAAARHRMCEAKYKDQARRDEILTDMRRTEASLLHASWKASHDVLRHTIRTVTEPSLCWVPAQKTPMTDLLLAKSAERVDAELALGAARCEDERRALQAAYDQRKKRREEAQRRNDERFARPVVDGAGGE</sequence>
<evidence type="ECO:0000256" key="1">
    <source>
        <dbReference type="ARBA" id="ARBA00004123"/>
    </source>
</evidence>
<feature type="non-terminal residue" evidence="10">
    <location>
        <position position="361"/>
    </location>
</feature>
<gene>
    <name evidence="10" type="ORF">PECAL_6P03710</name>
</gene>
<dbReference type="Pfam" id="PF04696">
    <property type="entry name" value="Pinin_SDK_memA"/>
    <property type="match status" value="1"/>
</dbReference>
<feature type="domain" description="Pinin/SDK/MemA protein" evidence="9">
    <location>
        <begin position="181"/>
        <end position="307"/>
    </location>
</feature>
<evidence type="ECO:0000256" key="6">
    <source>
        <dbReference type="ARBA" id="ARBA00023187"/>
    </source>
</evidence>
<dbReference type="Proteomes" id="UP000789595">
    <property type="component" value="Unassembled WGS sequence"/>
</dbReference>
<comment type="similarity">
    <text evidence="2">Belongs to the pinin family.</text>
</comment>
<feature type="region of interest" description="Disordered" evidence="8">
    <location>
        <begin position="89"/>
        <end position="181"/>
    </location>
</feature>
<dbReference type="EMBL" id="CAKKNE010000006">
    <property type="protein sequence ID" value="CAH0378773.1"/>
    <property type="molecule type" value="Genomic_DNA"/>
</dbReference>
<evidence type="ECO:0000256" key="4">
    <source>
        <dbReference type="ARBA" id="ARBA00023015"/>
    </source>
</evidence>
<keyword evidence="7" id="KW-0539">Nucleus</keyword>
<keyword evidence="4" id="KW-0805">Transcription regulation</keyword>
<feature type="region of interest" description="Disordered" evidence="8">
    <location>
        <begin position="202"/>
        <end position="234"/>
    </location>
</feature>
<dbReference type="GO" id="GO:0071013">
    <property type="term" value="C:catalytic step 2 spliceosome"/>
    <property type="evidence" value="ECO:0007669"/>
    <property type="project" value="TreeGrafter"/>
</dbReference>
<feature type="compositionally biased region" description="Basic and acidic residues" evidence="8">
    <location>
        <begin position="89"/>
        <end position="109"/>
    </location>
</feature>
<evidence type="ECO:0000256" key="7">
    <source>
        <dbReference type="ARBA" id="ARBA00023242"/>
    </source>
</evidence>
<dbReference type="GO" id="GO:0008380">
    <property type="term" value="P:RNA splicing"/>
    <property type="evidence" value="ECO:0007669"/>
    <property type="project" value="UniProtKB-KW"/>
</dbReference>
<evidence type="ECO:0000256" key="2">
    <source>
        <dbReference type="ARBA" id="ARBA00010386"/>
    </source>
</evidence>
<keyword evidence="5" id="KW-0804">Transcription</keyword>
<evidence type="ECO:0000313" key="10">
    <source>
        <dbReference type="EMBL" id="CAH0378773.1"/>
    </source>
</evidence>
<feature type="region of interest" description="Disordered" evidence="8">
    <location>
        <begin position="332"/>
        <end position="361"/>
    </location>
</feature>
<dbReference type="PANTHER" id="PTHR12707:SF0">
    <property type="entry name" value="PININ"/>
    <property type="match status" value="1"/>
</dbReference>
<comment type="subcellular location">
    <subcellularLocation>
        <location evidence="1">Nucleus</location>
    </subcellularLocation>
</comment>
<dbReference type="GO" id="GO:0006397">
    <property type="term" value="P:mRNA processing"/>
    <property type="evidence" value="ECO:0007669"/>
    <property type="project" value="UniProtKB-KW"/>
</dbReference>
<keyword evidence="3" id="KW-0507">mRNA processing</keyword>
<keyword evidence="6" id="KW-0508">mRNA splicing</keyword>
<feature type="compositionally biased region" description="Basic and acidic residues" evidence="8">
    <location>
        <begin position="339"/>
        <end position="351"/>
    </location>
</feature>